<comment type="similarity">
    <text evidence="1">Belongs to the ATP-dependent AMP-binding enzyme family.</text>
</comment>
<name>A0ABP5U952_9ACTN</name>
<dbReference type="Proteomes" id="UP001501444">
    <property type="component" value="Unassembled WGS sequence"/>
</dbReference>
<keyword evidence="2 5" id="KW-0436">Ligase</keyword>
<dbReference type="Pfam" id="PF13193">
    <property type="entry name" value="AMP-binding_C"/>
    <property type="match status" value="1"/>
</dbReference>
<evidence type="ECO:0000313" key="6">
    <source>
        <dbReference type="Proteomes" id="UP001501444"/>
    </source>
</evidence>
<dbReference type="InterPro" id="IPR020845">
    <property type="entry name" value="AMP-binding_CS"/>
</dbReference>
<dbReference type="PANTHER" id="PTHR43201:SF5">
    <property type="entry name" value="MEDIUM-CHAIN ACYL-COA LIGASE ACSF2, MITOCHONDRIAL"/>
    <property type="match status" value="1"/>
</dbReference>
<dbReference type="InterPro" id="IPR045851">
    <property type="entry name" value="AMP-bd_C_sf"/>
</dbReference>
<dbReference type="SUPFAM" id="SSF56801">
    <property type="entry name" value="Acetyl-CoA synthetase-like"/>
    <property type="match status" value="1"/>
</dbReference>
<reference evidence="6" key="1">
    <citation type="journal article" date="2019" name="Int. J. Syst. Evol. Microbiol.">
        <title>The Global Catalogue of Microorganisms (GCM) 10K type strain sequencing project: providing services to taxonomists for standard genome sequencing and annotation.</title>
        <authorList>
            <consortium name="The Broad Institute Genomics Platform"/>
            <consortium name="The Broad Institute Genome Sequencing Center for Infectious Disease"/>
            <person name="Wu L."/>
            <person name="Ma J."/>
        </authorList>
    </citation>
    <scope>NUCLEOTIDE SEQUENCE [LARGE SCALE GENOMIC DNA]</scope>
    <source>
        <strain evidence="6">JCM 3272</strain>
    </source>
</reference>
<dbReference type="GO" id="GO:0016874">
    <property type="term" value="F:ligase activity"/>
    <property type="evidence" value="ECO:0007669"/>
    <property type="project" value="UniProtKB-KW"/>
</dbReference>
<feature type="domain" description="AMP-dependent synthetase/ligase" evidence="3">
    <location>
        <begin position="9"/>
        <end position="353"/>
    </location>
</feature>
<organism evidence="5 6">
    <name type="scientific">Dactylosporangium salmoneum</name>
    <dbReference type="NCBI Taxonomy" id="53361"/>
    <lineage>
        <taxon>Bacteria</taxon>
        <taxon>Bacillati</taxon>
        <taxon>Actinomycetota</taxon>
        <taxon>Actinomycetes</taxon>
        <taxon>Micromonosporales</taxon>
        <taxon>Micromonosporaceae</taxon>
        <taxon>Dactylosporangium</taxon>
    </lineage>
</organism>
<evidence type="ECO:0000256" key="2">
    <source>
        <dbReference type="ARBA" id="ARBA00022598"/>
    </source>
</evidence>
<dbReference type="InterPro" id="IPR042099">
    <property type="entry name" value="ANL_N_sf"/>
</dbReference>
<feature type="domain" description="AMP-binding enzyme C-terminal" evidence="4">
    <location>
        <begin position="408"/>
        <end position="501"/>
    </location>
</feature>
<evidence type="ECO:0000259" key="4">
    <source>
        <dbReference type="Pfam" id="PF13193"/>
    </source>
</evidence>
<evidence type="ECO:0000313" key="5">
    <source>
        <dbReference type="EMBL" id="GAA2371216.1"/>
    </source>
</evidence>
<keyword evidence="6" id="KW-1185">Reference proteome</keyword>
<evidence type="ECO:0000256" key="1">
    <source>
        <dbReference type="ARBA" id="ARBA00006432"/>
    </source>
</evidence>
<dbReference type="Gene3D" id="3.40.50.12780">
    <property type="entry name" value="N-terminal domain of ligase-like"/>
    <property type="match status" value="1"/>
</dbReference>
<sequence>MAVVAGLLAARAQGQPEGPAFIDGADGHAIAWPALAAYAERLGELAAVRRLPPGARIGLVVADPLAFAAAYLGGLAAGLTVVPVDPRLPTLDEFLIRLRADVVVTDAPLSAPVAGVENWVAERTAPVPVGAAPTGNRPSARAALRPAVLLATSGTTGEPKGVPLSEAQLLHAARRVAGHHRFGPGQRGYSPLPLFHVNAQVMGLLAALVSGASLVLDRRFEAGAYWSRVVEWSPTWLNTVPAILGALATQPVPPEATLARLRFARSASAPLPVSTQEAFTAHTGVAVLNTYGMTEAAGQITASPLDVSARRTGSVGLPVGVGLAVAGPDGRPAPPGSQGMVVLRGRQVTDRYLELTGHGAEASRSARDARGWLPTGDLGFRDEDGHLYLVGRADDVINRGGEKLHPQEVEHVLLGHPAVGSAAVVAAPHERLGQVPVAFVMLRPYRTEALQPYRTEALRPYRTEAGVVEELERLCAQRLPRHKCPAAITVTAELPTSPTGKVLRRALRADAAALAGGPVPGGGR</sequence>
<dbReference type="InterPro" id="IPR025110">
    <property type="entry name" value="AMP-bd_C"/>
</dbReference>
<dbReference type="PROSITE" id="PS00455">
    <property type="entry name" value="AMP_BINDING"/>
    <property type="match status" value="1"/>
</dbReference>
<dbReference type="Gene3D" id="3.30.300.30">
    <property type="match status" value="1"/>
</dbReference>
<dbReference type="Pfam" id="PF00501">
    <property type="entry name" value="AMP-binding"/>
    <property type="match status" value="1"/>
</dbReference>
<comment type="caution">
    <text evidence="5">The sequence shown here is derived from an EMBL/GenBank/DDBJ whole genome shotgun (WGS) entry which is preliminary data.</text>
</comment>
<dbReference type="PANTHER" id="PTHR43201">
    <property type="entry name" value="ACYL-COA SYNTHETASE"/>
    <property type="match status" value="1"/>
</dbReference>
<dbReference type="InterPro" id="IPR000873">
    <property type="entry name" value="AMP-dep_synth/lig_dom"/>
</dbReference>
<dbReference type="EMBL" id="BAAARV010000071">
    <property type="protein sequence ID" value="GAA2371216.1"/>
    <property type="molecule type" value="Genomic_DNA"/>
</dbReference>
<evidence type="ECO:0000259" key="3">
    <source>
        <dbReference type="Pfam" id="PF00501"/>
    </source>
</evidence>
<gene>
    <name evidence="5" type="ORF">GCM10010170_072510</name>
</gene>
<accession>A0ABP5U952</accession>
<protein>
    <submittedName>
        <fullName evidence="5">Acyl--CoA ligase</fullName>
    </submittedName>
</protein>
<proteinExistence type="inferred from homology"/>